<dbReference type="AlphaFoldDB" id="A0A853JAT3"/>
<reference evidence="1 2" key="1">
    <citation type="submission" date="2020-07" db="EMBL/GenBank/DDBJ databases">
        <title>Luteimonas sp. SJ-92.</title>
        <authorList>
            <person name="Huang X.-X."/>
            <person name="Xu L."/>
            <person name="Sun J.-Q."/>
        </authorList>
    </citation>
    <scope>NUCLEOTIDE SEQUENCE [LARGE SCALE GENOMIC DNA]</scope>
    <source>
        <strain evidence="1 2">SJ-92</strain>
    </source>
</reference>
<proteinExistence type="predicted"/>
<comment type="caution">
    <text evidence="1">The sequence shown here is derived from an EMBL/GenBank/DDBJ whole genome shotgun (WGS) entry which is preliminary data.</text>
</comment>
<dbReference type="EMBL" id="JACCKA010000041">
    <property type="protein sequence ID" value="NZA25882.1"/>
    <property type="molecule type" value="Genomic_DNA"/>
</dbReference>
<sequence length="222" mass="23773">MAVALLSFPVLAQDEAPKRIPVDALERMIVTQTPQTRVETIDHERLAVRRIDIVDEEGTIRMSLAAPAEQPIIDGIQYRRIFPASGLTVFDRNGSERGGFAVADLEDGGTATVVAQDHVNGDAIGWRVMPDGSVGFHLNQRAPVLREPALGNHIVPGIGGATRISLSVAADGTPAIALADAKDRPRLRLTVTEQGYGAIEFLDAEGDIVETLAPEARQAGER</sequence>
<keyword evidence="2" id="KW-1185">Reference proteome</keyword>
<gene>
    <name evidence="1" type="ORF">H0E84_05755</name>
</gene>
<name>A0A853JAT3_9GAMM</name>
<protein>
    <submittedName>
        <fullName evidence="1">Uncharacterized protein</fullName>
    </submittedName>
</protein>
<dbReference type="Proteomes" id="UP000578091">
    <property type="component" value="Unassembled WGS sequence"/>
</dbReference>
<evidence type="ECO:0000313" key="1">
    <source>
        <dbReference type="EMBL" id="NZA25882.1"/>
    </source>
</evidence>
<organism evidence="1 2">
    <name type="scientific">Luteimonas salinisoli</name>
    <dbReference type="NCBI Taxonomy" id="2752307"/>
    <lineage>
        <taxon>Bacteria</taxon>
        <taxon>Pseudomonadati</taxon>
        <taxon>Pseudomonadota</taxon>
        <taxon>Gammaproteobacteria</taxon>
        <taxon>Lysobacterales</taxon>
        <taxon>Lysobacteraceae</taxon>
        <taxon>Luteimonas</taxon>
    </lineage>
</organism>
<accession>A0A853JAT3</accession>
<evidence type="ECO:0000313" key="2">
    <source>
        <dbReference type="Proteomes" id="UP000578091"/>
    </source>
</evidence>